<keyword evidence="3" id="KW-1185">Reference proteome</keyword>
<evidence type="ECO:0000256" key="1">
    <source>
        <dbReference type="SAM" id="Phobius"/>
    </source>
</evidence>
<dbReference type="OrthoDB" id="9793586at2"/>
<evidence type="ECO:0000313" key="3">
    <source>
        <dbReference type="Proteomes" id="UP000220840"/>
    </source>
</evidence>
<organism evidence="2 3">
    <name type="scientific">Clostridium neonatale</name>
    <dbReference type="NCBI Taxonomy" id="137838"/>
    <lineage>
        <taxon>Bacteria</taxon>
        <taxon>Bacillati</taxon>
        <taxon>Bacillota</taxon>
        <taxon>Clostridia</taxon>
        <taxon>Eubacteriales</taxon>
        <taxon>Clostridiaceae</taxon>
        <taxon>Clostridium</taxon>
    </lineage>
</organism>
<sequence>MKINKISIVGMGALGILFGNYFVEKLGKEAGKIGNELTFSHLGQLCIEIPKEEYKRAMFNDLDDFFNSINLLKVNEYLYDKIKAMEE</sequence>
<name>A0A2A7MIY0_9CLOT</name>
<dbReference type="RefSeq" id="WP_058295811.1">
    <property type="nucleotide sequence ID" value="NZ_CAMRXB010000083.1"/>
</dbReference>
<accession>A0A2A7MIY0</accession>
<dbReference type="EMBL" id="PDCJ01000001">
    <property type="protein sequence ID" value="PEG31654.1"/>
    <property type="molecule type" value="Genomic_DNA"/>
</dbReference>
<reference evidence="2 3" key="1">
    <citation type="submission" date="2017-10" db="EMBL/GenBank/DDBJ databases">
        <title>Effective Description of Clostridium neonatale sp. nov. linked to necrotizing enterocolitis in neonates and a clarification of species assignable to the genus Clostridium (Prazmowski 1880) emend. Lawson and Rainey 2016.</title>
        <authorList>
            <person name="Bernard K."/>
            <person name="Burdz T."/>
            <person name="Wiebe D."/>
            <person name="Balcewich B."/>
            <person name="Alfa M."/>
            <person name="Bernier A.-M."/>
        </authorList>
    </citation>
    <scope>NUCLEOTIDE SEQUENCE [LARGE SCALE GENOMIC DNA]</scope>
    <source>
        <strain evidence="2 3">LCDC99A005</strain>
    </source>
</reference>
<gene>
    <name evidence="2" type="ORF">CQ394_08150</name>
</gene>
<dbReference type="AlphaFoldDB" id="A0A2A7MIY0"/>
<keyword evidence="1" id="KW-1133">Transmembrane helix</keyword>
<feature type="transmembrane region" description="Helical" evidence="1">
    <location>
        <begin position="6"/>
        <end position="23"/>
    </location>
</feature>
<dbReference type="Proteomes" id="UP000220840">
    <property type="component" value="Unassembled WGS sequence"/>
</dbReference>
<proteinExistence type="predicted"/>
<keyword evidence="1" id="KW-0472">Membrane</keyword>
<evidence type="ECO:0000313" key="2">
    <source>
        <dbReference type="EMBL" id="PEG31654.1"/>
    </source>
</evidence>
<comment type="caution">
    <text evidence="2">The sequence shown here is derived from an EMBL/GenBank/DDBJ whole genome shotgun (WGS) entry which is preliminary data.</text>
</comment>
<protein>
    <submittedName>
        <fullName evidence="2">Uncharacterized protein</fullName>
    </submittedName>
</protein>
<keyword evidence="1" id="KW-0812">Transmembrane</keyword>